<keyword evidence="1" id="KW-0472">Membrane</keyword>
<accession>Q1PXZ4</accession>
<feature type="transmembrane region" description="Helical" evidence="1">
    <location>
        <begin position="33"/>
        <end position="54"/>
    </location>
</feature>
<dbReference type="AlphaFoldDB" id="Q1PXZ4"/>
<organism evidence="2">
    <name type="scientific">Kuenenia stuttgartiensis</name>
    <dbReference type="NCBI Taxonomy" id="174633"/>
    <lineage>
        <taxon>Bacteria</taxon>
        <taxon>Pseudomonadati</taxon>
        <taxon>Planctomycetota</taxon>
        <taxon>Candidatus Brocadiia</taxon>
        <taxon>Candidatus Brocadiales</taxon>
        <taxon>Candidatus Brocadiaceae</taxon>
        <taxon>Candidatus Kuenenia</taxon>
    </lineage>
</organism>
<reference evidence="2" key="1">
    <citation type="journal article" date="2006" name="Nature">
        <title>Deciphering the evolution and metabolism of an anammox bacterium from a community genome.</title>
        <authorList>
            <person name="Strous M."/>
            <person name="Pelletier E."/>
            <person name="Mangenot S."/>
            <person name="Rattei T."/>
            <person name="Lehner A."/>
            <person name="Taylor M.W."/>
            <person name="Horn M."/>
            <person name="Daims H."/>
            <person name="Bartol-Mavel D."/>
            <person name="Wincker P."/>
            <person name="Barbe V."/>
            <person name="Fonknechten N."/>
            <person name="Vallenet D."/>
            <person name="Segurens B."/>
            <person name="Schenowitz-Truong C."/>
            <person name="Medigue C."/>
            <person name="Collingro A."/>
            <person name="Snel B."/>
            <person name="Dutilh B.E."/>
            <person name="OpDenCamp H.J.M."/>
            <person name="vanDerDrift C."/>
            <person name="Cirpus I."/>
            <person name="vanDePas-Schoonen K.T."/>
            <person name="Harhangi H.R."/>
            <person name="vanNiftrik L."/>
            <person name="Schmid M."/>
            <person name="Keltjens J."/>
            <person name="vanDeVossenberg J."/>
            <person name="Kartal B."/>
            <person name="Meier H."/>
            <person name="Frishman D."/>
            <person name="Huynen M.A."/>
            <person name="Mewes H."/>
            <person name="Weissenbach J."/>
            <person name="Jetten M.S.M."/>
            <person name="Wagner M."/>
            <person name="LePaslier D."/>
        </authorList>
    </citation>
    <scope>NUCLEOTIDE SEQUENCE</scope>
</reference>
<proteinExistence type="predicted"/>
<evidence type="ECO:0000313" key="2">
    <source>
        <dbReference type="EMBL" id="CAJ72899.1"/>
    </source>
</evidence>
<name>Q1PXZ4_KUEST</name>
<dbReference type="EMBL" id="CT573072">
    <property type="protein sequence ID" value="CAJ72899.1"/>
    <property type="molecule type" value="Genomic_DNA"/>
</dbReference>
<protein>
    <submittedName>
        <fullName evidence="2">Uncharacterized protein</fullName>
    </submittedName>
</protein>
<sequence>MDFFRHDDCLLQNADIVFILHFRLIRRCSGKRFSGKVILLFEIIWTIYFFNLVVRSVT</sequence>
<keyword evidence="1" id="KW-1133">Transmembrane helix</keyword>
<gene>
    <name evidence="2" type="ORF">kustd2154</name>
</gene>
<reference evidence="2" key="2">
    <citation type="submission" date="2006-01" db="EMBL/GenBank/DDBJ databases">
        <authorList>
            <person name="Genoscope"/>
        </authorList>
    </citation>
    <scope>NUCLEOTIDE SEQUENCE</scope>
</reference>
<keyword evidence="1" id="KW-0812">Transmembrane</keyword>
<evidence type="ECO:0000256" key="1">
    <source>
        <dbReference type="SAM" id="Phobius"/>
    </source>
</evidence>